<accession>A0A9P3G5F2</accession>
<keyword evidence="3" id="KW-1185">Reference proteome</keyword>
<dbReference type="AlphaFoldDB" id="A0A9P3G5F2"/>
<evidence type="ECO:0000313" key="2">
    <source>
        <dbReference type="EMBL" id="GJE89538.1"/>
    </source>
</evidence>
<name>A0A9P3G5F2_9APHY</name>
<evidence type="ECO:0000256" key="1">
    <source>
        <dbReference type="SAM" id="MobiDB-lite"/>
    </source>
</evidence>
<dbReference type="EMBL" id="BPQB01000013">
    <property type="protein sequence ID" value="GJE89538.1"/>
    <property type="molecule type" value="Genomic_DNA"/>
</dbReference>
<feature type="compositionally biased region" description="Low complexity" evidence="1">
    <location>
        <begin position="87"/>
        <end position="96"/>
    </location>
</feature>
<evidence type="ECO:0000313" key="3">
    <source>
        <dbReference type="Proteomes" id="UP000703269"/>
    </source>
</evidence>
<sequence length="105" mass="11428">MHSTEKRHRPTVNVGIGHLYCTDIGLVHDSCDKNDHRLFIFWANAARSILRCNERLEQGATGLTPIVELTVVAGTRIAVCLRAKPPTSSAAGTTTSWDLGGMVNK</sequence>
<gene>
    <name evidence="2" type="ORF">PsYK624_056400</name>
</gene>
<organism evidence="2 3">
    <name type="scientific">Phanerochaete sordida</name>
    <dbReference type="NCBI Taxonomy" id="48140"/>
    <lineage>
        <taxon>Eukaryota</taxon>
        <taxon>Fungi</taxon>
        <taxon>Dikarya</taxon>
        <taxon>Basidiomycota</taxon>
        <taxon>Agaricomycotina</taxon>
        <taxon>Agaricomycetes</taxon>
        <taxon>Polyporales</taxon>
        <taxon>Phanerochaetaceae</taxon>
        <taxon>Phanerochaete</taxon>
    </lineage>
</organism>
<comment type="caution">
    <text evidence="2">The sequence shown here is derived from an EMBL/GenBank/DDBJ whole genome shotgun (WGS) entry which is preliminary data.</text>
</comment>
<dbReference type="Proteomes" id="UP000703269">
    <property type="component" value="Unassembled WGS sequence"/>
</dbReference>
<proteinExistence type="predicted"/>
<protein>
    <submittedName>
        <fullName evidence="2">Uncharacterized protein</fullName>
    </submittedName>
</protein>
<reference evidence="2 3" key="1">
    <citation type="submission" date="2021-08" db="EMBL/GenBank/DDBJ databases">
        <title>Draft Genome Sequence of Phanerochaete sordida strain YK-624.</title>
        <authorList>
            <person name="Mori T."/>
            <person name="Dohra H."/>
            <person name="Suzuki T."/>
            <person name="Kawagishi H."/>
            <person name="Hirai H."/>
        </authorList>
    </citation>
    <scope>NUCLEOTIDE SEQUENCE [LARGE SCALE GENOMIC DNA]</scope>
    <source>
        <strain evidence="2 3">YK-624</strain>
    </source>
</reference>
<feature type="region of interest" description="Disordered" evidence="1">
    <location>
        <begin position="86"/>
        <end position="105"/>
    </location>
</feature>